<dbReference type="PANTHER" id="PTHR33562">
    <property type="entry name" value="ATILLA, ISOFORM B-RELATED-RELATED"/>
    <property type="match status" value="1"/>
</dbReference>
<dbReference type="InterPro" id="IPR050975">
    <property type="entry name" value="Sleep_regulator"/>
</dbReference>
<evidence type="ECO:0000313" key="4">
    <source>
        <dbReference type="Proteomes" id="UP001620626"/>
    </source>
</evidence>
<reference evidence="3 4" key="1">
    <citation type="submission" date="2024-10" db="EMBL/GenBank/DDBJ databases">
        <authorList>
            <person name="Kim D."/>
        </authorList>
    </citation>
    <scope>NUCLEOTIDE SEQUENCE [LARGE SCALE GENOMIC DNA]</scope>
    <source>
        <strain evidence="3">BH-2024</strain>
    </source>
</reference>
<keyword evidence="4" id="KW-1185">Reference proteome</keyword>
<accession>A0ABD2LWH5</accession>
<evidence type="ECO:0000313" key="3">
    <source>
        <dbReference type="EMBL" id="KAL3119598.1"/>
    </source>
</evidence>
<proteinExistence type="predicted"/>
<feature type="chain" id="PRO_5044775225" evidence="2">
    <location>
        <begin position="21"/>
        <end position="317"/>
    </location>
</feature>
<organism evidence="3 4">
    <name type="scientific">Heterodera trifolii</name>
    <dbReference type="NCBI Taxonomy" id="157864"/>
    <lineage>
        <taxon>Eukaryota</taxon>
        <taxon>Metazoa</taxon>
        <taxon>Ecdysozoa</taxon>
        <taxon>Nematoda</taxon>
        <taxon>Chromadorea</taxon>
        <taxon>Rhabditida</taxon>
        <taxon>Tylenchina</taxon>
        <taxon>Tylenchomorpha</taxon>
        <taxon>Tylenchoidea</taxon>
        <taxon>Heteroderidae</taxon>
        <taxon>Heteroderinae</taxon>
        <taxon>Heterodera</taxon>
    </lineage>
</organism>
<evidence type="ECO:0000256" key="1">
    <source>
        <dbReference type="ARBA" id="ARBA00022729"/>
    </source>
</evidence>
<feature type="signal peptide" evidence="2">
    <location>
        <begin position="1"/>
        <end position="20"/>
    </location>
</feature>
<gene>
    <name evidence="3" type="ORF">niasHT_010184</name>
</gene>
<name>A0ABD2LWH5_9BILA</name>
<dbReference type="EMBL" id="JBICBT010000242">
    <property type="protein sequence ID" value="KAL3119598.1"/>
    <property type="molecule type" value="Genomic_DNA"/>
</dbReference>
<keyword evidence="1 2" id="KW-0732">Signal</keyword>
<sequence>MLFPQFFLLFLFILVPDGMAQQMNKVTGPRCFSCASSSLKSQWQVTGFPRVPNITATGEKAFLFQDANCGDNPEYKDDSFVTPVSSCPGGSCIEMLVVADGIYSVLRGCLSDFFDFPPSNGEEGCTWGLSSQNALIATSEKGELVQNVRVGVNLCPAKEGTQCNSLLRPSVEYAQGKQQTDASTSAAGNAWPYSCRKSTSMVQCLQCSRYDWDGDCHWNYREYCTGAWCTKTIGYVNGRWLEQRGCAPFNPLNSQICTKVETNAALSELSGQNIDIHVSSEQCFCNQNRCNGTFTPKTLTALSVLWPLILAFFLLKN</sequence>
<dbReference type="AlphaFoldDB" id="A0ABD2LWH5"/>
<dbReference type="Proteomes" id="UP001620626">
    <property type="component" value="Unassembled WGS sequence"/>
</dbReference>
<comment type="caution">
    <text evidence="3">The sequence shown here is derived from an EMBL/GenBank/DDBJ whole genome shotgun (WGS) entry which is preliminary data.</text>
</comment>
<evidence type="ECO:0000256" key="2">
    <source>
        <dbReference type="SAM" id="SignalP"/>
    </source>
</evidence>
<protein>
    <submittedName>
        <fullName evidence="3">Uncharacterized protein</fullName>
    </submittedName>
</protein>